<dbReference type="Pfam" id="PF00512">
    <property type="entry name" value="HisKA"/>
    <property type="match status" value="1"/>
</dbReference>
<dbReference type="CDD" id="cd00156">
    <property type="entry name" value="REC"/>
    <property type="match status" value="1"/>
</dbReference>
<dbReference type="Gene3D" id="1.10.287.130">
    <property type="match status" value="1"/>
</dbReference>
<dbReference type="PRINTS" id="PR00344">
    <property type="entry name" value="BCTRLSENSOR"/>
</dbReference>
<accession>A0A2T5MKW0</accession>
<dbReference type="CDD" id="cd00082">
    <property type="entry name" value="HisKA"/>
    <property type="match status" value="1"/>
</dbReference>
<dbReference type="InterPro" id="IPR036890">
    <property type="entry name" value="HATPase_C_sf"/>
</dbReference>
<proteinExistence type="predicted"/>
<keyword evidence="3 7" id="KW-0597">Phosphoprotein</keyword>
<dbReference type="InterPro" id="IPR011006">
    <property type="entry name" value="CheY-like_superfamily"/>
</dbReference>
<comment type="caution">
    <text evidence="11">The sequence shown here is derived from an EMBL/GenBank/DDBJ whole genome shotgun (WGS) entry which is preliminary data.</text>
</comment>
<feature type="domain" description="Histidine kinase" evidence="9">
    <location>
        <begin position="233"/>
        <end position="451"/>
    </location>
</feature>
<dbReference type="InterPro" id="IPR001789">
    <property type="entry name" value="Sig_transdc_resp-reg_receiver"/>
</dbReference>
<dbReference type="InterPro" id="IPR005467">
    <property type="entry name" value="His_kinase_dom"/>
</dbReference>
<feature type="transmembrane region" description="Helical" evidence="8">
    <location>
        <begin position="53"/>
        <end position="72"/>
    </location>
</feature>
<dbReference type="RefSeq" id="WP_107938919.1">
    <property type="nucleotide sequence ID" value="NZ_QANS01000001.1"/>
</dbReference>
<dbReference type="PANTHER" id="PTHR43711:SF31">
    <property type="entry name" value="HISTIDINE KINASE"/>
    <property type="match status" value="1"/>
</dbReference>
<feature type="transmembrane region" description="Helical" evidence="8">
    <location>
        <begin position="92"/>
        <end position="110"/>
    </location>
</feature>
<dbReference type="SUPFAM" id="SSF52172">
    <property type="entry name" value="CheY-like"/>
    <property type="match status" value="1"/>
</dbReference>
<reference evidence="11 12" key="1">
    <citation type="submission" date="2018-04" db="EMBL/GenBank/DDBJ databases">
        <title>Novel species isolated from glacier.</title>
        <authorList>
            <person name="Liu Q."/>
            <person name="Xin Y.-H."/>
        </authorList>
    </citation>
    <scope>NUCLEOTIDE SEQUENCE [LARGE SCALE GENOMIC DNA]</scope>
    <source>
        <strain evidence="11 12">GT1R17</strain>
    </source>
</reference>
<dbReference type="SUPFAM" id="SSF55874">
    <property type="entry name" value="ATPase domain of HSP90 chaperone/DNA topoisomerase II/histidine kinase"/>
    <property type="match status" value="1"/>
</dbReference>
<dbReference type="PANTHER" id="PTHR43711">
    <property type="entry name" value="TWO-COMPONENT HISTIDINE KINASE"/>
    <property type="match status" value="1"/>
</dbReference>
<dbReference type="Proteomes" id="UP000244248">
    <property type="component" value="Unassembled WGS sequence"/>
</dbReference>
<feature type="transmembrane region" description="Helical" evidence="8">
    <location>
        <begin position="148"/>
        <end position="167"/>
    </location>
</feature>
<keyword evidence="8" id="KW-0812">Transmembrane</keyword>
<name>A0A2T5MKW0_9GAMM</name>
<keyword evidence="5" id="KW-0418">Kinase</keyword>
<dbReference type="PROSITE" id="PS50109">
    <property type="entry name" value="HIS_KIN"/>
    <property type="match status" value="1"/>
</dbReference>
<evidence type="ECO:0000256" key="1">
    <source>
        <dbReference type="ARBA" id="ARBA00000085"/>
    </source>
</evidence>
<dbReference type="Gene3D" id="3.30.565.10">
    <property type="entry name" value="Histidine kinase-like ATPase, C-terminal domain"/>
    <property type="match status" value="1"/>
</dbReference>
<dbReference type="SMART" id="SM00448">
    <property type="entry name" value="REC"/>
    <property type="match status" value="1"/>
</dbReference>
<evidence type="ECO:0000256" key="4">
    <source>
        <dbReference type="ARBA" id="ARBA00022679"/>
    </source>
</evidence>
<dbReference type="Pfam" id="PF02518">
    <property type="entry name" value="HATPase_c"/>
    <property type="match status" value="1"/>
</dbReference>
<feature type="domain" description="Response regulatory" evidence="10">
    <location>
        <begin position="474"/>
        <end position="585"/>
    </location>
</feature>
<dbReference type="Pfam" id="PF00072">
    <property type="entry name" value="Response_reg"/>
    <property type="match status" value="1"/>
</dbReference>
<dbReference type="SUPFAM" id="SSF47384">
    <property type="entry name" value="Homodimeric domain of signal transducing histidine kinase"/>
    <property type="match status" value="1"/>
</dbReference>
<evidence type="ECO:0000259" key="10">
    <source>
        <dbReference type="PROSITE" id="PS50110"/>
    </source>
</evidence>
<dbReference type="InterPro" id="IPR050736">
    <property type="entry name" value="Sensor_HK_Regulatory"/>
</dbReference>
<dbReference type="SMART" id="SM00387">
    <property type="entry name" value="HATPase_c"/>
    <property type="match status" value="1"/>
</dbReference>
<keyword evidence="8" id="KW-0472">Membrane</keyword>
<evidence type="ECO:0000256" key="3">
    <source>
        <dbReference type="ARBA" id="ARBA00022553"/>
    </source>
</evidence>
<evidence type="ECO:0000259" key="9">
    <source>
        <dbReference type="PROSITE" id="PS50109"/>
    </source>
</evidence>
<dbReference type="EC" id="2.7.13.3" evidence="2"/>
<dbReference type="CDD" id="cd00075">
    <property type="entry name" value="HATPase"/>
    <property type="match status" value="1"/>
</dbReference>
<sequence>MHNREIKLFQHQVYPHHLAVELLAMGARNIKPYLALIVAIALSVHSINTSNPTIVALWLSGAFLLFFAGSWFRWRYKDLKAKSTNHNELRRAEFIIVFYSLLVGLLWGSSSDLLMVKGEIRQNMIVVIVYLGFCAGASSMAMFGRAHLIVGGLSSLIVFLWPLRTIFPEDWWWLAPVIGLYGFSLLLAAIDRNKILVSNLLLRDEKHALLEQQRIETERANKANHEKSAFLAAASHDLRQPLHALMLTSHALSLRTPEGESQVLVQRIVEAGRALSYQFNHLMDLSRLESGTYKLNANIFSLSSLLQQVIATHRQVADHKHIDLRLRIDRRLLETGLQTDAALLNRALDNLIDNALKFSTGGGRVLITARLKKKHIQLAVHDRGMGIPLDQQEWIFKPYVQLNNPTRELSHGIGLGLSIVREAISLLGGQLTLRSKLGHGSSFVFSLDRAICCQVPQIASSKAPLSHEQLLGKKLLLVEDDAMVASALINWAQNWGLRVEHYMDPRKVPASVNPDLILSDIRLPGERDGIQWLVEWLALWPKTRGLLLSGEISAETDQRAEAEGLLLLSKPADPELLLQTLISMTPPERDVQSTKATV</sequence>
<organism evidence="11 12">
    <name type="scientific">Stenotrophobium rhamnosiphilum</name>
    <dbReference type="NCBI Taxonomy" id="2029166"/>
    <lineage>
        <taxon>Bacteria</taxon>
        <taxon>Pseudomonadati</taxon>
        <taxon>Pseudomonadota</taxon>
        <taxon>Gammaproteobacteria</taxon>
        <taxon>Nevskiales</taxon>
        <taxon>Nevskiaceae</taxon>
        <taxon>Stenotrophobium</taxon>
    </lineage>
</organism>
<dbReference type="EMBL" id="QANS01000001">
    <property type="protein sequence ID" value="PTU33212.1"/>
    <property type="molecule type" value="Genomic_DNA"/>
</dbReference>
<dbReference type="InterPro" id="IPR004358">
    <property type="entry name" value="Sig_transdc_His_kin-like_C"/>
</dbReference>
<keyword evidence="12" id="KW-1185">Reference proteome</keyword>
<dbReference type="PROSITE" id="PS50110">
    <property type="entry name" value="RESPONSE_REGULATORY"/>
    <property type="match status" value="1"/>
</dbReference>
<evidence type="ECO:0000256" key="8">
    <source>
        <dbReference type="SAM" id="Phobius"/>
    </source>
</evidence>
<dbReference type="InterPro" id="IPR003661">
    <property type="entry name" value="HisK_dim/P_dom"/>
</dbReference>
<evidence type="ECO:0000256" key="2">
    <source>
        <dbReference type="ARBA" id="ARBA00012438"/>
    </source>
</evidence>
<dbReference type="SMART" id="SM00388">
    <property type="entry name" value="HisKA"/>
    <property type="match status" value="1"/>
</dbReference>
<gene>
    <name evidence="11" type="ORF">CJD38_03675</name>
</gene>
<feature type="transmembrane region" description="Helical" evidence="8">
    <location>
        <begin position="122"/>
        <end position="141"/>
    </location>
</feature>
<keyword evidence="4" id="KW-0808">Transferase</keyword>
<evidence type="ECO:0000256" key="7">
    <source>
        <dbReference type="PROSITE-ProRule" id="PRU00169"/>
    </source>
</evidence>
<feature type="modified residue" description="4-aspartylphosphate" evidence="7">
    <location>
        <position position="520"/>
    </location>
</feature>
<dbReference type="Gene3D" id="3.40.50.2300">
    <property type="match status" value="1"/>
</dbReference>
<dbReference type="GO" id="GO:0000155">
    <property type="term" value="F:phosphorelay sensor kinase activity"/>
    <property type="evidence" value="ECO:0007669"/>
    <property type="project" value="InterPro"/>
</dbReference>
<feature type="transmembrane region" description="Helical" evidence="8">
    <location>
        <begin position="30"/>
        <end position="47"/>
    </location>
</feature>
<dbReference type="InterPro" id="IPR036097">
    <property type="entry name" value="HisK_dim/P_sf"/>
</dbReference>
<dbReference type="InterPro" id="IPR003594">
    <property type="entry name" value="HATPase_dom"/>
</dbReference>
<evidence type="ECO:0000256" key="6">
    <source>
        <dbReference type="ARBA" id="ARBA00023012"/>
    </source>
</evidence>
<evidence type="ECO:0000313" key="12">
    <source>
        <dbReference type="Proteomes" id="UP000244248"/>
    </source>
</evidence>
<comment type="catalytic activity">
    <reaction evidence="1">
        <text>ATP + protein L-histidine = ADP + protein N-phospho-L-histidine.</text>
        <dbReference type="EC" id="2.7.13.3"/>
    </reaction>
</comment>
<dbReference type="AlphaFoldDB" id="A0A2T5MKW0"/>
<evidence type="ECO:0000313" key="11">
    <source>
        <dbReference type="EMBL" id="PTU33212.1"/>
    </source>
</evidence>
<protein>
    <recommendedName>
        <fullName evidence="2">histidine kinase</fullName>
        <ecNumber evidence="2">2.7.13.3</ecNumber>
    </recommendedName>
</protein>
<dbReference type="OrthoDB" id="9797243at2"/>
<feature type="transmembrane region" description="Helical" evidence="8">
    <location>
        <begin position="173"/>
        <end position="190"/>
    </location>
</feature>
<evidence type="ECO:0000256" key="5">
    <source>
        <dbReference type="ARBA" id="ARBA00022777"/>
    </source>
</evidence>
<keyword evidence="6" id="KW-0902">Two-component regulatory system</keyword>
<keyword evidence="8" id="KW-1133">Transmembrane helix</keyword>